<evidence type="ECO:0000313" key="2">
    <source>
        <dbReference type="Proteomes" id="UP001162164"/>
    </source>
</evidence>
<dbReference type="EMBL" id="JAPWTJ010000697">
    <property type="protein sequence ID" value="KAJ8976307.1"/>
    <property type="molecule type" value="Genomic_DNA"/>
</dbReference>
<dbReference type="Proteomes" id="UP001162164">
    <property type="component" value="Unassembled WGS sequence"/>
</dbReference>
<sequence length="72" mass="8855">MGKIYPQSVIFIDHQVKRDSKLVKWVKLWPIIFDKNDPSYPDAVEKRKFGKLLRIIWRVRVIYYFMWLQVIT</sequence>
<evidence type="ECO:0000313" key="1">
    <source>
        <dbReference type="EMBL" id="KAJ8976307.1"/>
    </source>
</evidence>
<reference evidence="1" key="1">
    <citation type="journal article" date="2023" name="Insect Mol. Biol.">
        <title>Genome sequencing provides insights into the evolution of gene families encoding plant cell wall-degrading enzymes in longhorned beetles.</title>
        <authorList>
            <person name="Shin N.R."/>
            <person name="Okamura Y."/>
            <person name="Kirsch R."/>
            <person name="Pauchet Y."/>
        </authorList>
    </citation>
    <scope>NUCLEOTIDE SEQUENCE</scope>
    <source>
        <strain evidence="1">MMC_N1</strain>
    </source>
</reference>
<protein>
    <submittedName>
        <fullName evidence="1">Uncharacterized protein</fullName>
    </submittedName>
</protein>
<comment type="caution">
    <text evidence="1">The sequence shown here is derived from an EMBL/GenBank/DDBJ whole genome shotgun (WGS) entry which is preliminary data.</text>
</comment>
<organism evidence="1 2">
    <name type="scientific">Molorchus minor</name>
    <dbReference type="NCBI Taxonomy" id="1323400"/>
    <lineage>
        <taxon>Eukaryota</taxon>
        <taxon>Metazoa</taxon>
        <taxon>Ecdysozoa</taxon>
        <taxon>Arthropoda</taxon>
        <taxon>Hexapoda</taxon>
        <taxon>Insecta</taxon>
        <taxon>Pterygota</taxon>
        <taxon>Neoptera</taxon>
        <taxon>Endopterygota</taxon>
        <taxon>Coleoptera</taxon>
        <taxon>Polyphaga</taxon>
        <taxon>Cucujiformia</taxon>
        <taxon>Chrysomeloidea</taxon>
        <taxon>Cerambycidae</taxon>
        <taxon>Lamiinae</taxon>
        <taxon>Monochamini</taxon>
        <taxon>Molorchus</taxon>
    </lineage>
</organism>
<name>A0ABQ9JF31_9CUCU</name>
<gene>
    <name evidence="1" type="ORF">NQ317_010261</name>
</gene>
<proteinExistence type="predicted"/>
<keyword evidence="2" id="KW-1185">Reference proteome</keyword>
<accession>A0ABQ9JF31</accession>